<dbReference type="EMBL" id="CP003607">
    <property type="protein sequence ID" value="AFY84279.1"/>
    <property type="molecule type" value="Genomic_DNA"/>
</dbReference>
<protein>
    <submittedName>
        <fullName evidence="1">Uncharacterized protein</fullName>
    </submittedName>
</protein>
<dbReference type="eggNOG" id="ENOG502ZBFD">
    <property type="taxonomic scope" value="Bacteria"/>
</dbReference>
<sequence length="607" mass="72764">MINFDKLTLVVNDKYAFVGIERRNGELQFCLPKCFKEHLSLLQNFDDRRDLFFLFYKIFDRFQAICIENGYLDKNPKQKTSDRDGVIRIAQGSEVSTDNQEEEENIFYSKLDLFTGILNAYDEPKILSLAYRLGKSEVLDHSQSHKFLHKAIFLENGAAYIDEMNLPRQQVQFESTDIVEMYCYLLCEINQQLDQEVIPEIQSLSDRFSHKHIEAGYSLFDENSYEWVMDILKDALEVIHHNTPLKDADYWDFYEAIELFLYGELRQTNNGEVWGINNFYSVWESMCLTYFLKTTPSSNILYLDDKWVSGKLVEDWKKEPKKIDLLNAFKFNEIELFPDIVIINDPHPEEKVTYSLIKDSWNDYGYSTFTHLRYNQIKVFDIYEKKVVKIDREERYKERYEDPIECLQRYYHKSNNTILIDKPFPENVYSFWLVHDRTIENKEWHQMNYFNHIFYIAFKKGLFKSDEFINKFIEPLKEKYLFKNSLIRDAGTNEELSSQFNSFLSGIKERLNYSIDVIDLKYSDIKYYLKPENQEDIKTKDVRKQFVYEYLLQKNETIIFLKSNIVSKFILPGYKQHETLKYHPEFMAGYIRLMTLNFEIVARHYFS</sequence>
<keyword evidence="2" id="KW-1185">Reference proteome</keyword>
<dbReference type="AlphaFoldDB" id="K9TQM4"/>
<proteinExistence type="predicted"/>
<organism evidence="1 2">
    <name type="scientific">Oscillatoria acuminata PCC 6304</name>
    <dbReference type="NCBI Taxonomy" id="56110"/>
    <lineage>
        <taxon>Bacteria</taxon>
        <taxon>Bacillati</taxon>
        <taxon>Cyanobacteriota</taxon>
        <taxon>Cyanophyceae</taxon>
        <taxon>Oscillatoriophycideae</taxon>
        <taxon>Oscillatoriales</taxon>
        <taxon>Oscillatoriaceae</taxon>
        <taxon>Oscillatoria</taxon>
    </lineage>
</organism>
<evidence type="ECO:0000313" key="1">
    <source>
        <dbReference type="EMBL" id="AFY84279.1"/>
    </source>
</evidence>
<name>K9TQM4_9CYAN</name>
<dbReference type="InParanoid" id="K9TQM4"/>
<dbReference type="KEGG" id="oac:Oscil6304_4768"/>
<accession>K9TQM4</accession>
<dbReference type="RefSeq" id="WP_015150897.1">
    <property type="nucleotide sequence ID" value="NC_019693.1"/>
</dbReference>
<dbReference type="HOGENOM" id="CLU_451164_0_0_3"/>
<reference evidence="1 2" key="1">
    <citation type="submission" date="2012-06" db="EMBL/GenBank/DDBJ databases">
        <title>Finished chromosome of genome of Oscillatoria acuminata PCC 6304.</title>
        <authorList>
            <consortium name="US DOE Joint Genome Institute"/>
            <person name="Gugger M."/>
            <person name="Coursin T."/>
            <person name="Rippka R."/>
            <person name="Tandeau De Marsac N."/>
            <person name="Huntemann M."/>
            <person name="Wei C.-L."/>
            <person name="Han J."/>
            <person name="Detter J.C."/>
            <person name="Han C."/>
            <person name="Tapia R."/>
            <person name="Davenport K."/>
            <person name="Daligault H."/>
            <person name="Erkkila T."/>
            <person name="Gu W."/>
            <person name="Munk A.C.C."/>
            <person name="Teshima H."/>
            <person name="Xu Y."/>
            <person name="Chain P."/>
            <person name="Chen A."/>
            <person name="Krypides N."/>
            <person name="Mavromatis K."/>
            <person name="Markowitz V."/>
            <person name="Szeto E."/>
            <person name="Ivanova N."/>
            <person name="Mikhailova N."/>
            <person name="Ovchinnikova G."/>
            <person name="Pagani I."/>
            <person name="Pati A."/>
            <person name="Goodwin L."/>
            <person name="Peters L."/>
            <person name="Pitluck S."/>
            <person name="Woyke T."/>
            <person name="Kerfeld C."/>
        </authorList>
    </citation>
    <scope>NUCLEOTIDE SEQUENCE [LARGE SCALE GENOMIC DNA]</scope>
    <source>
        <strain evidence="1 2">PCC 6304</strain>
    </source>
</reference>
<dbReference type="Proteomes" id="UP000010367">
    <property type="component" value="Chromosome"/>
</dbReference>
<evidence type="ECO:0000313" key="2">
    <source>
        <dbReference type="Proteomes" id="UP000010367"/>
    </source>
</evidence>
<dbReference type="PATRIC" id="fig|56110.3.peg.5807"/>
<gene>
    <name evidence="1" type="ORF">Oscil6304_4768</name>
</gene>
<dbReference type="OrthoDB" id="8776251at2"/>